<organism evidence="1 2">
    <name type="scientific">Athelia psychrophila</name>
    <dbReference type="NCBI Taxonomy" id="1759441"/>
    <lineage>
        <taxon>Eukaryota</taxon>
        <taxon>Fungi</taxon>
        <taxon>Dikarya</taxon>
        <taxon>Basidiomycota</taxon>
        <taxon>Agaricomycotina</taxon>
        <taxon>Agaricomycetes</taxon>
        <taxon>Agaricomycetidae</taxon>
        <taxon>Atheliales</taxon>
        <taxon>Atheliaceae</taxon>
        <taxon>Athelia</taxon>
    </lineage>
</organism>
<gene>
    <name evidence="1" type="ORF">FIBSPDRAFT_939582</name>
</gene>
<accession>A0A167XJ39</accession>
<name>A0A167XJ39_9AGAM</name>
<dbReference type="Proteomes" id="UP000076532">
    <property type="component" value="Unassembled WGS sequence"/>
</dbReference>
<dbReference type="EMBL" id="KV417756">
    <property type="protein sequence ID" value="KZP07270.1"/>
    <property type="molecule type" value="Genomic_DNA"/>
</dbReference>
<proteinExistence type="predicted"/>
<evidence type="ECO:0000313" key="1">
    <source>
        <dbReference type="EMBL" id="KZP07270.1"/>
    </source>
</evidence>
<sequence length="139" mass="15560">MIFFQSSLKPASTRNVSQNEGRLLPLWINETLQFPSSARLSAAPFNDGLGYRYLLLQRGGTPGDPLGNGVPNAAVTTAAVLFDVLLILPKHFPPRSDVINDFRRSRLPNGLLLRPLSEKMTRLYRVIMSGYLVEYSREL</sequence>
<protein>
    <submittedName>
        <fullName evidence="1">Uncharacterized protein</fullName>
    </submittedName>
</protein>
<evidence type="ECO:0000313" key="2">
    <source>
        <dbReference type="Proteomes" id="UP000076532"/>
    </source>
</evidence>
<keyword evidence="2" id="KW-1185">Reference proteome</keyword>
<reference evidence="1 2" key="1">
    <citation type="journal article" date="2016" name="Mol. Biol. Evol.">
        <title>Comparative Genomics of Early-Diverging Mushroom-Forming Fungi Provides Insights into the Origins of Lignocellulose Decay Capabilities.</title>
        <authorList>
            <person name="Nagy L.G."/>
            <person name="Riley R."/>
            <person name="Tritt A."/>
            <person name="Adam C."/>
            <person name="Daum C."/>
            <person name="Floudas D."/>
            <person name="Sun H."/>
            <person name="Yadav J.S."/>
            <person name="Pangilinan J."/>
            <person name="Larsson K.H."/>
            <person name="Matsuura K."/>
            <person name="Barry K."/>
            <person name="Labutti K."/>
            <person name="Kuo R."/>
            <person name="Ohm R.A."/>
            <person name="Bhattacharya S.S."/>
            <person name="Shirouzu T."/>
            <person name="Yoshinaga Y."/>
            <person name="Martin F.M."/>
            <person name="Grigoriev I.V."/>
            <person name="Hibbett D.S."/>
        </authorList>
    </citation>
    <scope>NUCLEOTIDE SEQUENCE [LARGE SCALE GENOMIC DNA]</scope>
    <source>
        <strain evidence="1 2">CBS 109695</strain>
    </source>
</reference>
<dbReference type="AlphaFoldDB" id="A0A167XJ39"/>